<name>E5XLY9_SEGRC</name>
<proteinExistence type="predicted"/>
<accession>E5XLY9</accession>
<dbReference type="PANTHER" id="PTHR36151">
    <property type="entry name" value="BLR2777 PROTEIN"/>
    <property type="match status" value="1"/>
</dbReference>
<dbReference type="HOGENOM" id="CLU_059206_3_0_11"/>
<dbReference type="OrthoDB" id="3422701at2"/>
<dbReference type="EMBL" id="ACZI02000003">
    <property type="protein sequence ID" value="EFV14635.1"/>
    <property type="molecule type" value="Genomic_DNA"/>
</dbReference>
<dbReference type="eggNOG" id="COG3662">
    <property type="taxonomic scope" value="Bacteria"/>
</dbReference>
<protein>
    <recommendedName>
        <fullName evidence="1">ER-bound oxygenase mpaB/mpaB'/Rubber oxygenase catalytic domain-containing protein</fullName>
    </recommendedName>
</protein>
<dbReference type="Proteomes" id="UP000004816">
    <property type="component" value="Unassembled WGS sequence"/>
</dbReference>
<keyword evidence="3" id="KW-1185">Reference proteome</keyword>
<sequence>MVKLDASHKKSQAWDSDREVRVRLVESVWPLAALAAVANVIMQLGVRPVGYGVYESVVESGRLDKRPIKRGRTTFTYLAVAMLGTEEERKAYRQAVNKAHAQVNSANVERVTGRKSPVEYNAFAPELQLWVAMCLFKGSLDVLRLMSVFPLSAQAEEEILRACAPLATTLQVPESMWPATMAEFERSWAEHEELVRIDEPVRKMLDDIASVRFLPGLGFLFGWANRYFTAAFLPPKFRAEMGYGWGPARQAVFRAFVAANRVACAFAPRSVRMLPTTVFLWDLRRRIKKGKPLV</sequence>
<reference evidence="2 3" key="1">
    <citation type="journal article" date="2011" name="Stand. Genomic Sci.">
        <title>High quality draft genome sequence of Segniliparus rugosus CDC 945(T)= (ATCC BAA-974(T)).</title>
        <authorList>
            <person name="Earl A.M."/>
            <person name="Desjardins C.A."/>
            <person name="Fitzgerald M.G."/>
            <person name="Arachchi H.M."/>
            <person name="Zeng Q."/>
            <person name="Mehta T."/>
            <person name="Griggs A."/>
            <person name="Birren B.W."/>
            <person name="Toney N.C."/>
            <person name="Carr J."/>
            <person name="Posey J."/>
            <person name="Butler W.R."/>
        </authorList>
    </citation>
    <scope>NUCLEOTIDE SEQUENCE [LARGE SCALE GENOMIC DNA]</scope>
    <source>
        <strain evidence="3">ATCC BAA-974 / DSM 45345 / CCUG 50838 / CIP 108380 / JCM 13579 / CDC 945</strain>
    </source>
</reference>
<evidence type="ECO:0000259" key="1">
    <source>
        <dbReference type="Pfam" id="PF09995"/>
    </source>
</evidence>
<gene>
    <name evidence="2" type="ORF">HMPREF9336_00508</name>
</gene>
<dbReference type="STRING" id="679197.HMPREF9336_00508"/>
<comment type="caution">
    <text evidence="2">The sequence shown here is derived from an EMBL/GenBank/DDBJ whole genome shotgun (WGS) entry which is preliminary data.</text>
</comment>
<dbReference type="PANTHER" id="PTHR36151:SF3">
    <property type="entry name" value="ER-BOUND OXYGENASE MPAB_MPAB'_RUBBER OXYGENASE CATALYTIC DOMAIN-CONTAINING PROTEIN"/>
    <property type="match status" value="1"/>
</dbReference>
<dbReference type="RefSeq" id="WP_007467505.1">
    <property type="nucleotide sequence ID" value="NZ_KI391954.1"/>
</dbReference>
<dbReference type="AlphaFoldDB" id="E5XLY9"/>
<evidence type="ECO:0000313" key="2">
    <source>
        <dbReference type="EMBL" id="EFV14635.1"/>
    </source>
</evidence>
<evidence type="ECO:0000313" key="3">
    <source>
        <dbReference type="Proteomes" id="UP000004816"/>
    </source>
</evidence>
<dbReference type="Pfam" id="PF09995">
    <property type="entry name" value="MPAB_Lcp_cat"/>
    <property type="match status" value="1"/>
</dbReference>
<dbReference type="InterPro" id="IPR018713">
    <property type="entry name" value="MPAB/Lcp_cat_dom"/>
</dbReference>
<dbReference type="GO" id="GO:0016491">
    <property type="term" value="F:oxidoreductase activity"/>
    <property type="evidence" value="ECO:0007669"/>
    <property type="project" value="InterPro"/>
</dbReference>
<organism evidence="2 3">
    <name type="scientific">Segniliparus rugosus (strain ATCC BAA-974 / DSM 45345 / CCUG 50838 / CIP 108380 / JCM 13579 / CDC 945)</name>
    <dbReference type="NCBI Taxonomy" id="679197"/>
    <lineage>
        <taxon>Bacteria</taxon>
        <taxon>Bacillati</taxon>
        <taxon>Actinomycetota</taxon>
        <taxon>Actinomycetes</taxon>
        <taxon>Mycobacteriales</taxon>
        <taxon>Segniliparaceae</taxon>
        <taxon>Segniliparus</taxon>
    </lineage>
</organism>
<feature type="domain" description="ER-bound oxygenase mpaB/mpaB'/Rubber oxygenase catalytic" evidence="1">
    <location>
        <begin position="30"/>
        <end position="260"/>
    </location>
</feature>